<accession>A0A8X7QAX6</accession>
<dbReference type="AlphaFoldDB" id="A0A8X7QAX6"/>
<dbReference type="Proteomes" id="UP000886595">
    <property type="component" value="Unassembled WGS sequence"/>
</dbReference>
<name>A0A8X7QAX6_BRACI</name>
<reference evidence="1 2" key="1">
    <citation type="submission" date="2020-02" db="EMBL/GenBank/DDBJ databases">
        <authorList>
            <person name="Ma Q."/>
            <person name="Huang Y."/>
            <person name="Song X."/>
            <person name="Pei D."/>
        </authorList>
    </citation>
    <scope>NUCLEOTIDE SEQUENCE [LARGE SCALE GENOMIC DNA]</scope>
    <source>
        <strain evidence="1">Sxm20200214</strain>
        <tissue evidence="1">Leaf</tissue>
    </source>
</reference>
<proteinExistence type="predicted"/>
<evidence type="ECO:0000313" key="2">
    <source>
        <dbReference type="Proteomes" id="UP000886595"/>
    </source>
</evidence>
<dbReference type="EMBL" id="JAAMPC010000014">
    <property type="protein sequence ID" value="KAG2266825.1"/>
    <property type="molecule type" value="Genomic_DNA"/>
</dbReference>
<organism evidence="1 2">
    <name type="scientific">Brassica carinata</name>
    <name type="common">Ethiopian mustard</name>
    <name type="synonym">Abyssinian cabbage</name>
    <dbReference type="NCBI Taxonomy" id="52824"/>
    <lineage>
        <taxon>Eukaryota</taxon>
        <taxon>Viridiplantae</taxon>
        <taxon>Streptophyta</taxon>
        <taxon>Embryophyta</taxon>
        <taxon>Tracheophyta</taxon>
        <taxon>Spermatophyta</taxon>
        <taxon>Magnoliopsida</taxon>
        <taxon>eudicotyledons</taxon>
        <taxon>Gunneridae</taxon>
        <taxon>Pentapetalae</taxon>
        <taxon>rosids</taxon>
        <taxon>malvids</taxon>
        <taxon>Brassicales</taxon>
        <taxon>Brassicaceae</taxon>
        <taxon>Brassiceae</taxon>
        <taxon>Brassica</taxon>
    </lineage>
</organism>
<dbReference type="OrthoDB" id="10552878at2759"/>
<evidence type="ECO:0000313" key="1">
    <source>
        <dbReference type="EMBL" id="KAG2266825.1"/>
    </source>
</evidence>
<protein>
    <submittedName>
        <fullName evidence="1">Uncharacterized protein</fullName>
    </submittedName>
</protein>
<sequence>MEVEVKLCLLAAAVRLPLTTFLTPENPAAKVEANRMREITTGGDEEKRNGGEELDGDVVDLLTDGIGRW</sequence>
<comment type="caution">
    <text evidence="1">The sequence shown here is derived from an EMBL/GenBank/DDBJ whole genome shotgun (WGS) entry which is preliminary data.</text>
</comment>
<keyword evidence="2" id="KW-1185">Reference proteome</keyword>
<gene>
    <name evidence="1" type="ORF">Bca52824_073904</name>
</gene>